<reference evidence="2" key="1">
    <citation type="submission" date="2023-05" db="EMBL/GenBank/DDBJ databases">
        <title>Genome and transcriptome analyses reveal genes involved in the formation of fine ridges on petal epidermal cells in Hibiscus trionum.</title>
        <authorList>
            <person name="Koshimizu S."/>
            <person name="Masuda S."/>
            <person name="Ishii T."/>
            <person name="Shirasu K."/>
            <person name="Hoshino A."/>
            <person name="Arita M."/>
        </authorList>
    </citation>
    <scope>NUCLEOTIDE SEQUENCE</scope>
    <source>
        <strain evidence="2">Hamamatsu line</strain>
    </source>
</reference>
<keyword evidence="2" id="KW-0808">Transferase</keyword>
<organism evidence="2 3">
    <name type="scientific">Hibiscus trionum</name>
    <name type="common">Flower of an hour</name>
    <dbReference type="NCBI Taxonomy" id="183268"/>
    <lineage>
        <taxon>Eukaryota</taxon>
        <taxon>Viridiplantae</taxon>
        <taxon>Streptophyta</taxon>
        <taxon>Embryophyta</taxon>
        <taxon>Tracheophyta</taxon>
        <taxon>Spermatophyta</taxon>
        <taxon>Magnoliopsida</taxon>
        <taxon>eudicotyledons</taxon>
        <taxon>Gunneridae</taxon>
        <taxon>Pentapetalae</taxon>
        <taxon>rosids</taxon>
        <taxon>malvids</taxon>
        <taxon>Malvales</taxon>
        <taxon>Malvaceae</taxon>
        <taxon>Malvoideae</taxon>
        <taxon>Hibiscus</taxon>
    </lineage>
</organism>
<dbReference type="AlphaFoldDB" id="A0A9W7J5P6"/>
<evidence type="ECO:0000259" key="1">
    <source>
        <dbReference type="Pfam" id="PF07727"/>
    </source>
</evidence>
<proteinExistence type="predicted"/>
<dbReference type="Pfam" id="PF07727">
    <property type="entry name" value="RVT_2"/>
    <property type="match status" value="1"/>
</dbReference>
<dbReference type="OrthoDB" id="1726977at2759"/>
<evidence type="ECO:0000313" key="3">
    <source>
        <dbReference type="Proteomes" id="UP001165190"/>
    </source>
</evidence>
<dbReference type="Proteomes" id="UP001165190">
    <property type="component" value="Unassembled WGS sequence"/>
</dbReference>
<keyword evidence="2" id="KW-0418">Kinase</keyword>
<name>A0A9W7J5P6_HIBTR</name>
<evidence type="ECO:0000313" key="2">
    <source>
        <dbReference type="EMBL" id="GMJ08431.1"/>
    </source>
</evidence>
<dbReference type="GO" id="GO:0016301">
    <property type="term" value="F:kinase activity"/>
    <property type="evidence" value="ECO:0007669"/>
    <property type="project" value="UniProtKB-KW"/>
</dbReference>
<dbReference type="InterPro" id="IPR013103">
    <property type="entry name" value="RVT_2"/>
</dbReference>
<dbReference type="EMBL" id="BSYR01000051">
    <property type="protein sequence ID" value="GMJ08431.1"/>
    <property type="molecule type" value="Genomic_DNA"/>
</dbReference>
<gene>
    <name evidence="2" type="ORF">HRI_004512300</name>
</gene>
<feature type="domain" description="Reverse transcriptase Ty1/copia-type" evidence="1">
    <location>
        <begin position="12"/>
        <end position="98"/>
    </location>
</feature>
<comment type="caution">
    <text evidence="2">The sequence shown here is derived from an EMBL/GenBank/DDBJ whole genome shotgun (WGS) entry which is preliminary data.</text>
</comment>
<sequence>MQEELNQFERSNVWTLVDRPSNQSTIGTKWVFRNKLDESGNIVRNKARLVAQGYTQEEGIDFDETYAPVARMEAIRMFLAYACYHDFNLFQMDVKSAF</sequence>
<protein>
    <submittedName>
        <fullName evidence="2">Cysteine-rich RLK (RECEPTOR-like protein kinase) 8</fullName>
    </submittedName>
</protein>
<keyword evidence="3" id="KW-1185">Reference proteome</keyword>
<accession>A0A9W7J5P6</accession>